<dbReference type="NCBIfam" id="NF007807">
    <property type="entry name" value="PRK10514.1"/>
    <property type="match status" value="1"/>
</dbReference>
<dbReference type="PANTHER" id="PTHR43800:SF1">
    <property type="entry name" value="PEPTIDYL-LYSINE N-ACETYLTRANSFERASE YJAB"/>
    <property type="match status" value="1"/>
</dbReference>
<dbReference type="PANTHER" id="PTHR43800">
    <property type="entry name" value="PEPTIDYL-LYSINE N-ACETYLTRANSFERASE YJAB"/>
    <property type="match status" value="1"/>
</dbReference>
<gene>
    <name evidence="4" type="ORF">FHR20_000143</name>
</gene>
<keyword evidence="5" id="KW-1185">Reference proteome</keyword>
<dbReference type="Gene3D" id="3.40.630.30">
    <property type="match status" value="1"/>
</dbReference>
<keyword evidence="1 4" id="KW-0808">Transferase</keyword>
<organism evidence="4 5">
    <name type="scientific">Sphingomonas leidyi</name>
    <dbReference type="NCBI Taxonomy" id="68569"/>
    <lineage>
        <taxon>Bacteria</taxon>
        <taxon>Pseudomonadati</taxon>
        <taxon>Pseudomonadota</taxon>
        <taxon>Alphaproteobacteria</taxon>
        <taxon>Sphingomonadales</taxon>
        <taxon>Sphingomonadaceae</taxon>
        <taxon>Sphingomonas</taxon>
    </lineage>
</organism>
<evidence type="ECO:0000313" key="4">
    <source>
        <dbReference type="EMBL" id="NIJ63212.1"/>
    </source>
</evidence>
<dbReference type="InterPro" id="IPR000182">
    <property type="entry name" value="GNAT_dom"/>
</dbReference>
<reference evidence="4 5" key="1">
    <citation type="submission" date="2020-03" db="EMBL/GenBank/DDBJ databases">
        <title>Genomic Encyclopedia of Type Strains, Phase IV (KMG-IV): sequencing the most valuable type-strain genomes for metagenomic binning, comparative biology and taxonomic classification.</title>
        <authorList>
            <person name="Goeker M."/>
        </authorList>
    </citation>
    <scope>NUCLEOTIDE SEQUENCE [LARGE SCALE GENOMIC DNA]</scope>
    <source>
        <strain evidence="4 5">DSM 4733</strain>
    </source>
</reference>
<protein>
    <submittedName>
        <fullName evidence="4">Putative acetyltransferase</fullName>
        <ecNumber evidence="4">2.3.1.-</ecNumber>
    </submittedName>
</protein>
<evidence type="ECO:0000256" key="1">
    <source>
        <dbReference type="ARBA" id="ARBA00022679"/>
    </source>
</evidence>
<evidence type="ECO:0000256" key="2">
    <source>
        <dbReference type="ARBA" id="ARBA00023315"/>
    </source>
</evidence>
<dbReference type="Proteomes" id="UP000564677">
    <property type="component" value="Unassembled WGS sequence"/>
</dbReference>
<feature type="domain" description="N-acetyltransferase" evidence="3">
    <location>
        <begin position="2"/>
        <end position="144"/>
    </location>
</feature>
<dbReference type="RefSeq" id="WP_167297792.1">
    <property type="nucleotide sequence ID" value="NZ_CP170557.1"/>
</dbReference>
<dbReference type="PROSITE" id="PS51186">
    <property type="entry name" value="GNAT"/>
    <property type="match status" value="1"/>
</dbReference>
<evidence type="ECO:0000259" key="3">
    <source>
        <dbReference type="PROSITE" id="PS51186"/>
    </source>
</evidence>
<proteinExistence type="predicted"/>
<dbReference type="EC" id="2.3.1.-" evidence="4"/>
<accession>A0A7X5UWY6</accession>
<dbReference type="InterPro" id="IPR016181">
    <property type="entry name" value="Acyl_CoA_acyltransferase"/>
</dbReference>
<dbReference type="Pfam" id="PF13508">
    <property type="entry name" value="Acetyltransf_7"/>
    <property type="match status" value="1"/>
</dbReference>
<sequence>MAHIRPGTDADVPRALAIWRAAVDATHGFLSPEHRAEIDAIVAEQFLPQAPLWLVEDDAGTVQGFLAMDGAMIDALFVDPAAHGRGFGTALVGHALALSPDALVDANEQADNALPFYLARGFEVIGRSETDPHGRPYPIIHLRRAGAPA</sequence>
<comment type="caution">
    <text evidence="4">The sequence shown here is derived from an EMBL/GenBank/DDBJ whole genome shotgun (WGS) entry which is preliminary data.</text>
</comment>
<evidence type="ECO:0000313" key="5">
    <source>
        <dbReference type="Proteomes" id="UP000564677"/>
    </source>
</evidence>
<dbReference type="GO" id="GO:0016747">
    <property type="term" value="F:acyltransferase activity, transferring groups other than amino-acyl groups"/>
    <property type="evidence" value="ECO:0007669"/>
    <property type="project" value="InterPro"/>
</dbReference>
<name>A0A7X5UWY6_9SPHN</name>
<keyword evidence="2 4" id="KW-0012">Acyltransferase</keyword>
<dbReference type="EMBL" id="JAASQV010000001">
    <property type="protein sequence ID" value="NIJ63212.1"/>
    <property type="molecule type" value="Genomic_DNA"/>
</dbReference>
<dbReference type="AlphaFoldDB" id="A0A7X5UWY6"/>
<dbReference type="CDD" id="cd04301">
    <property type="entry name" value="NAT_SF"/>
    <property type="match status" value="1"/>
</dbReference>
<dbReference type="SUPFAM" id="SSF55729">
    <property type="entry name" value="Acyl-CoA N-acyltransferases (Nat)"/>
    <property type="match status" value="1"/>
</dbReference>